<dbReference type="Proteomes" id="UP000002036">
    <property type="component" value="Chromosome C"/>
</dbReference>
<keyword evidence="3" id="KW-1185">Reference proteome</keyword>
<dbReference type="KEGG" id="lth:KLTH0C03652g"/>
<sequence>MQNPQYSGVMGQSTLRNNMVRTVPSPNQITMIPVPHLQAHKGEKRTLRNTSPLRKSQDFEGSKPTNTGKSGAGANGHSNSRQRWVDVKIIDDIKCPTSNSEKPRYLTVPGKFDVKRGRSGLIIGSSSRVAYYRLAEVPFQGKNTKNELLRSIIDAAQPGFFRKQPIGVSDDPKYLVSTLKELPNAVHEYADRVSGFTLKNSKANPLARLALQESAEVNESVDLSFDGKAMNKSDIFKMVDSFSLFPDDDTDEDEAPHFHMGSILPPEITNSTVPDL</sequence>
<evidence type="ECO:0000313" key="3">
    <source>
        <dbReference type="Proteomes" id="UP000002036"/>
    </source>
</evidence>
<dbReference type="RefSeq" id="XP_002552384.1">
    <property type="nucleotide sequence ID" value="XM_002552338.1"/>
</dbReference>
<organism evidence="2 3">
    <name type="scientific">Lachancea thermotolerans (strain ATCC 56472 / CBS 6340 / NRRL Y-8284)</name>
    <name type="common">Yeast</name>
    <name type="synonym">Kluyveromyces thermotolerans</name>
    <dbReference type="NCBI Taxonomy" id="559295"/>
    <lineage>
        <taxon>Eukaryota</taxon>
        <taxon>Fungi</taxon>
        <taxon>Dikarya</taxon>
        <taxon>Ascomycota</taxon>
        <taxon>Saccharomycotina</taxon>
        <taxon>Saccharomycetes</taxon>
        <taxon>Saccharomycetales</taxon>
        <taxon>Saccharomycetaceae</taxon>
        <taxon>Lachancea</taxon>
    </lineage>
</organism>
<dbReference type="STRING" id="559295.C5DDT5"/>
<proteinExistence type="predicted"/>
<name>C5DDT5_LACTC</name>
<dbReference type="AlphaFoldDB" id="C5DDT5"/>
<reference evidence="2 3" key="1">
    <citation type="journal article" date="2009" name="Genome Res.">
        <title>Comparative genomics of protoploid Saccharomycetaceae.</title>
        <authorList>
            <consortium name="The Genolevures Consortium"/>
            <person name="Souciet J.-L."/>
            <person name="Dujon B."/>
            <person name="Gaillardin C."/>
            <person name="Johnston M."/>
            <person name="Baret P.V."/>
            <person name="Cliften P."/>
            <person name="Sherman D.J."/>
            <person name="Weissenbach J."/>
            <person name="Westhof E."/>
            <person name="Wincker P."/>
            <person name="Jubin C."/>
            <person name="Poulain J."/>
            <person name="Barbe V."/>
            <person name="Segurens B."/>
            <person name="Artiguenave F."/>
            <person name="Anthouard V."/>
            <person name="Vacherie B."/>
            <person name="Val M.-E."/>
            <person name="Fulton R.S."/>
            <person name="Minx P."/>
            <person name="Wilson R."/>
            <person name="Durrens P."/>
            <person name="Jean G."/>
            <person name="Marck C."/>
            <person name="Martin T."/>
            <person name="Nikolski M."/>
            <person name="Rolland T."/>
            <person name="Seret M.-L."/>
            <person name="Casaregola S."/>
            <person name="Despons L."/>
            <person name="Fairhead C."/>
            <person name="Fischer G."/>
            <person name="Lafontaine I."/>
            <person name="Leh V."/>
            <person name="Lemaire M."/>
            <person name="de Montigny J."/>
            <person name="Neuveglise C."/>
            <person name="Thierry A."/>
            <person name="Blanc-Lenfle I."/>
            <person name="Bleykasten C."/>
            <person name="Diffels J."/>
            <person name="Fritsch E."/>
            <person name="Frangeul L."/>
            <person name="Goeffon A."/>
            <person name="Jauniaux N."/>
            <person name="Kachouri-Lafond R."/>
            <person name="Payen C."/>
            <person name="Potier S."/>
            <person name="Pribylova L."/>
            <person name="Ozanne C."/>
            <person name="Richard G.-F."/>
            <person name="Sacerdot C."/>
            <person name="Straub M.-L."/>
            <person name="Talla E."/>
        </authorList>
    </citation>
    <scope>NUCLEOTIDE SEQUENCE [LARGE SCALE GENOMIC DNA]</scope>
    <source>
        <strain evidence="3">ATCC 56472 / CBS 6340 / NRRL Y-8284</strain>
    </source>
</reference>
<gene>
    <name evidence="2" type="ordered locus">KLTH0C03652g</name>
</gene>
<accession>C5DDT5</accession>
<dbReference type="InParanoid" id="C5DDT5"/>
<dbReference type="HOGENOM" id="CLU_1008556_0_0_1"/>
<feature type="region of interest" description="Disordered" evidence="1">
    <location>
        <begin position="36"/>
        <end position="81"/>
    </location>
</feature>
<dbReference type="EMBL" id="CU928167">
    <property type="protein sequence ID" value="CAR21946.1"/>
    <property type="molecule type" value="Genomic_DNA"/>
</dbReference>
<protein>
    <submittedName>
        <fullName evidence="2">KLTH0C03652p</fullName>
    </submittedName>
</protein>
<evidence type="ECO:0000313" key="2">
    <source>
        <dbReference type="EMBL" id="CAR21946.1"/>
    </source>
</evidence>
<evidence type="ECO:0000256" key="1">
    <source>
        <dbReference type="SAM" id="MobiDB-lite"/>
    </source>
</evidence>
<dbReference type="FunCoup" id="C5DDT5">
    <property type="interactions" value="39"/>
</dbReference>
<dbReference type="GeneID" id="8291248"/>
<dbReference type="OrthoDB" id="3980759at2759"/>